<evidence type="ECO:0000256" key="1">
    <source>
        <dbReference type="ARBA" id="ARBA00002663"/>
    </source>
</evidence>
<evidence type="ECO:0000256" key="4">
    <source>
        <dbReference type="ARBA" id="ARBA00022759"/>
    </source>
</evidence>
<evidence type="ECO:0000256" key="6">
    <source>
        <dbReference type="ARBA" id="ARBA00022884"/>
    </source>
</evidence>
<keyword evidence="2 7" id="KW-0819">tRNA processing</keyword>
<dbReference type="PROSITE" id="PS00648">
    <property type="entry name" value="RIBONUCLEASE_P"/>
    <property type="match status" value="1"/>
</dbReference>
<keyword evidence="5 7" id="KW-0378">Hydrolase</keyword>
<evidence type="ECO:0000256" key="3">
    <source>
        <dbReference type="ARBA" id="ARBA00022722"/>
    </source>
</evidence>
<dbReference type="InterPro" id="IPR020539">
    <property type="entry name" value="RNase_P_CS"/>
</dbReference>
<dbReference type="NCBIfam" id="TIGR00188">
    <property type="entry name" value="rnpA"/>
    <property type="match status" value="1"/>
</dbReference>
<evidence type="ECO:0000313" key="10">
    <source>
        <dbReference type="Proteomes" id="UP001200145"/>
    </source>
</evidence>
<dbReference type="Gene3D" id="3.30.230.10">
    <property type="match status" value="1"/>
</dbReference>
<comment type="catalytic activity">
    <reaction evidence="7">
        <text>Endonucleolytic cleavage of RNA, removing 5'-extranucleotides from tRNA precursor.</text>
        <dbReference type="EC" id="3.1.26.5"/>
    </reaction>
</comment>
<comment type="caution">
    <text evidence="9">The sequence shown here is derived from an EMBL/GenBank/DDBJ whole genome shotgun (WGS) entry which is preliminary data.</text>
</comment>
<dbReference type="InterPro" id="IPR000100">
    <property type="entry name" value="RNase_P"/>
</dbReference>
<reference evidence="9 10" key="1">
    <citation type="submission" date="2022-01" db="EMBL/GenBank/DDBJ databases">
        <title>Flavihumibacter sp. nov., isolated from sediment of a river.</title>
        <authorList>
            <person name="Liu H."/>
        </authorList>
    </citation>
    <scope>NUCLEOTIDE SEQUENCE [LARGE SCALE GENOMIC DNA]</scope>
    <source>
        <strain evidence="9 10">RY-1</strain>
    </source>
</reference>
<dbReference type="Pfam" id="PF00825">
    <property type="entry name" value="Ribonuclease_P"/>
    <property type="match status" value="1"/>
</dbReference>
<dbReference type="PANTHER" id="PTHR33992:SF1">
    <property type="entry name" value="RIBONUCLEASE P PROTEIN COMPONENT"/>
    <property type="match status" value="1"/>
</dbReference>
<dbReference type="InterPro" id="IPR020568">
    <property type="entry name" value="Ribosomal_Su5_D2-typ_SF"/>
</dbReference>
<dbReference type="Proteomes" id="UP001200145">
    <property type="component" value="Unassembled WGS sequence"/>
</dbReference>
<evidence type="ECO:0000256" key="7">
    <source>
        <dbReference type="HAMAP-Rule" id="MF_00227"/>
    </source>
</evidence>
<evidence type="ECO:0000256" key="8">
    <source>
        <dbReference type="NCBIfam" id="TIGR00188"/>
    </source>
</evidence>
<protein>
    <recommendedName>
        <fullName evidence="7 8">Ribonuclease P protein component</fullName>
        <shortName evidence="7">RNase P protein</shortName>
        <shortName evidence="7">RNaseP protein</shortName>
        <ecNumber evidence="7 8">3.1.26.5</ecNumber>
    </recommendedName>
    <alternativeName>
        <fullName evidence="7">Protein C5</fullName>
    </alternativeName>
</protein>
<dbReference type="RefSeq" id="WP_234868571.1">
    <property type="nucleotide sequence ID" value="NZ_JAKEVY010000007.1"/>
</dbReference>
<comment type="function">
    <text evidence="1 7">RNaseP catalyzes the removal of the 5'-leader sequence from pre-tRNA to produce the mature 5'-terminus. It can also cleave other RNA substrates such as 4.5S RNA. The protein component plays an auxiliary but essential role in vivo by binding to the 5'-leader sequence and broadening the substrate specificity of the ribozyme.</text>
</comment>
<gene>
    <name evidence="7 9" type="primary">rnpA</name>
    <name evidence="9" type="ORF">L0U88_20095</name>
</gene>
<evidence type="ECO:0000313" key="9">
    <source>
        <dbReference type="EMBL" id="MCF1716954.1"/>
    </source>
</evidence>
<name>A0ABS9BMK8_9BACT</name>
<accession>A0ABS9BMK8</accession>
<proteinExistence type="inferred from homology"/>
<organism evidence="9 10">
    <name type="scientific">Flavihumibacter fluminis</name>
    <dbReference type="NCBI Taxonomy" id="2909236"/>
    <lineage>
        <taxon>Bacteria</taxon>
        <taxon>Pseudomonadati</taxon>
        <taxon>Bacteroidota</taxon>
        <taxon>Chitinophagia</taxon>
        <taxon>Chitinophagales</taxon>
        <taxon>Chitinophagaceae</taxon>
        <taxon>Flavihumibacter</taxon>
    </lineage>
</organism>
<keyword evidence="6 7" id="KW-0694">RNA-binding</keyword>
<keyword evidence="10" id="KW-1185">Reference proteome</keyword>
<dbReference type="GO" id="GO:0004526">
    <property type="term" value="F:ribonuclease P activity"/>
    <property type="evidence" value="ECO:0007669"/>
    <property type="project" value="UniProtKB-EC"/>
</dbReference>
<dbReference type="EMBL" id="JAKEVY010000007">
    <property type="protein sequence ID" value="MCF1716954.1"/>
    <property type="molecule type" value="Genomic_DNA"/>
</dbReference>
<evidence type="ECO:0000256" key="2">
    <source>
        <dbReference type="ARBA" id="ARBA00022694"/>
    </source>
</evidence>
<dbReference type="InterPro" id="IPR014721">
    <property type="entry name" value="Ribsml_uS5_D2-typ_fold_subgr"/>
</dbReference>
<comment type="similarity">
    <text evidence="7">Belongs to the RnpA family.</text>
</comment>
<sequence length="132" mass="15273">MQQKKHLYTLKATERLKHRKKIDALFTRGQKFSLGEIRVVFNTSLAEGQIRLLVGVGVSKRYFKKAVDRNLIKRRLREAIRLAKPDFVTEVQQLGSNLDLFILFTGKEIIEFGLCQELVAAAFKKLVRKMKP</sequence>
<keyword evidence="4 7" id="KW-0255">Endonuclease</keyword>
<evidence type="ECO:0000256" key="5">
    <source>
        <dbReference type="ARBA" id="ARBA00022801"/>
    </source>
</evidence>
<comment type="subunit">
    <text evidence="7">Consists of a catalytic RNA component (M1 or rnpB) and a protein subunit.</text>
</comment>
<keyword evidence="3 7" id="KW-0540">Nuclease</keyword>
<dbReference type="HAMAP" id="MF_00227">
    <property type="entry name" value="RNase_P"/>
    <property type="match status" value="1"/>
</dbReference>
<dbReference type="SUPFAM" id="SSF54211">
    <property type="entry name" value="Ribosomal protein S5 domain 2-like"/>
    <property type="match status" value="1"/>
</dbReference>
<dbReference type="PANTHER" id="PTHR33992">
    <property type="entry name" value="RIBONUCLEASE P PROTEIN COMPONENT"/>
    <property type="match status" value="1"/>
</dbReference>
<dbReference type="EC" id="3.1.26.5" evidence="7 8"/>